<organism evidence="7 9">
    <name type="scientific">Caldalkalibacillus thermarum (strain TA2.A1)</name>
    <dbReference type="NCBI Taxonomy" id="986075"/>
    <lineage>
        <taxon>Bacteria</taxon>
        <taxon>Bacillati</taxon>
        <taxon>Bacillota</taxon>
        <taxon>Bacilli</taxon>
        <taxon>Bacillales</taxon>
        <taxon>Bacillaceae</taxon>
        <taxon>Caldalkalibacillus</taxon>
    </lineage>
</organism>
<dbReference type="InterPro" id="IPR035994">
    <property type="entry name" value="Nucleoside_phosphorylase_sf"/>
</dbReference>
<dbReference type="InterPro" id="IPR000845">
    <property type="entry name" value="Nucleoside_phosphorylase_d"/>
</dbReference>
<proteinExistence type="predicted"/>
<dbReference type="GO" id="GO:0009164">
    <property type="term" value="P:nucleoside catabolic process"/>
    <property type="evidence" value="ECO:0007669"/>
    <property type="project" value="InterPro"/>
</dbReference>
<evidence type="ECO:0000256" key="5">
    <source>
        <dbReference type="ARBA" id="ARBA00023167"/>
    </source>
</evidence>
<dbReference type="PANTHER" id="PTHR46832">
    <property type="entry name" value="5'-METHYLTHIOADENOSINE/S-ADENOSYLHOMOCYSTEINE NUCLEOSIDASE"/>
    <property type="match status" value="1"/>
</dbReference>
<dbReference type="GO" id="GO:0019509">
    <property type="term" value="P:L-methionine salvage from methylthioadenosine"/>
    <property type="evidence" value="ECO:0007669"/>
    <property type="project" value="UniProtKB-UniPathway"/>
</dbReference>
<dbReference type="Proteomes" id="UP000010716">
    <property type="component" value="Unassembled WGS sequence"/>
</dbReference>
<protein>
    <recommendedName>
        <fullName evidence="2">adenosylhomocysteine nucleosidase</fullName>
        <ecNumber evidence="2">3.2.2.9</ecNumber>
    </recommendedName>
</protein>
<evidence type="ECO:0000256" key="1">
    <source>
        <dbReference type="ARBA" id="ARBA00004945"/>
    </source>
</evidence>
<sequence length="238" mass="26472">MTQIIGIMGAMKEEIELFLKAMADIQEKQRAGITFYQGRMHEKDVVLCQSGVGKVNASVCTQILIDDYDVDYIIFTGVAGGVDPQLNIGDIVISTECQQHDIDASPVGFKKGEIPFAKTSVFKADPFLIRLAESYRPEEDTVQIVKGKILSGDQFIADPEHVEQLYHMFNGSCVEMEGAAVAQVCHLNQVPFVIIRSLSDKADREANINFAEFIKVAAQRSYELVDHMLKHWQTVSTA</sequence>
<reference evidence="8 10" key="2">
    <citation type="journal article" date="2020" name="Extremophiles">
        <title>Genomic analysis of Caldalkalibacillus thermarum TA2.A1 reveals aerobic alkaliphilic metabolism and evolutionary hallmarks linking alkaliphilic bacteria and plant life.</title>
        <authorList>
            <person name="de Jong S.I."/>
            <person name="van den Broek M.A."/>
            <person name="Merkel A.Y."/>
            <person name="de la Torre Cortes P."/>
            <person name="Kalamorz F."/>
            <person name="Cook G.M."/>
            <person name="van Loosdrecht M.C.M."/>
            <person name="McMillan D.G.G."/>
        </authorList>
    </citation>
    <scope>NUCLEOTIDE SEQUENCE [LARGE SCALE GENOMIC DNA]</scope>
    <source>
        <strain evidence="8 10">TA2.A1</strain>
    </source>
</reference>
<dbReference type="GO" id="GO:0019284">
    <property type="term" value="P:L-methionine salvage from S-adenosylmethionine"/>
    <property type="evidence" value="ECO:0007669"/>
    <property type="project" value="TreeGrafter"/>
</dbReference>
<evidence type="ECO:0000256" key="2">
    <source>
        <dbReference type="ARBA" id="ARBA00011974"/>
    </source>
</evidence>
<dbReference type="EMBL" id="AFCE01000064">
    <property type="protein sequence ID" value="EGL83954.1"/>
    <property type="molecule type" value="Genomic_DNA"/>
</dbReference>
<gene>
    <name evidence="7" type="ORF">CathTA2_0488</name>
    <name evidence="8" type="ORF">HUR95_07510</name>
</gene>
<dbReference type="AlphaFoldDB" id="F5L3X6"/>
<evidence type="ECO:0000256" key="3">
    <source>
        <dbReference type="ARBA" id="ARBA00022605"/>
    </source>
</evidence>
<evidence type="ECO:0000313" key="9">
    <source>
        <dbReference type="Proteomes" id="UP000010716"/>
    </source>
</evidence>
<dbReference type="GO" id="GO:0005829">
    <property type="term" value="C:cytosol"/>
    <property type="evidence" value="ECO:0007669"/>
    <property type="project" value="TreeGrafter"/>
</dbReference>
<keyword evidence="5" id="KW-0486">Methionine biosynthesis</keyword>
<dbReference type="EMBL" id="CP082237">
    <property type="protein sequence ID" value="QZT35060.1"/>
    <property type="molecule type" value="Genomic_DNA"/>
</dbReference>
<evidence type="ECO:0000256" key="4">
    <source>
        <dbReference type="ARBA" id="ARBA00022801"/>
    </source>
</evidence>
<evidence type="ECO:0000313" key="10">
    <source>
        <dbReference type="Proteomes" id="UP000825179"/>
    </source>
</evidence>
<dbReference type="Pfam" id="PF01048">
    <property type="entry name" value="PNP_UDP_1"/>
    <property type="match status" value="1"/>
</dbReference>
<evidence type="ECO:0000313" key="8">
    <source>
        <dbReference type="EMBL" id="QZT35060.1"/>
    </source>
</evidence>
<dbReference type="GO" id="GO:0008782">
    <property type="term" value="F:adenosylhomocysteine nucleosidase activity"/>
    <property type="evidence" value="ECO:0007669"/>
    <property type="project" value="UniProtKB-EC"/>
</dbReference>
<name>F5L3X6_CALTT</name>
<dbReference type="NCBIfam" id="TIGR01704">
    <property type="entry name" value="MTA_SAH-Nsdase"/>
    <property type="match status" value="1"/>
</dbReference>
<keyword evidence="4 8" id="KW-0378">Hydrolase</keyword>
<dbReference type="CDD" id="cd09008">
    <property type="entry name" value="MTAN"/>
    <property type="match status" value="1"/>
</dbReference>
<keyword evidence="8" id="KW-0326">Glycosidase</keyword>
<evidence type="ECO:0000313" key="7">
    <source>
        <dbReference type="EMBL" id="EGL83954.1"/>
    </source>
</evidence>
<reference evidence="8" key="3">
    <citation type="submission" date="2021-08" db="EMBL/GenBank/DDBJ databases">
        <authorList>
            <person name="de Jong S."/>
            <person name="van den Broek M."/>
            <person name="Merkel A."/>
            <person name="de la Torre Cortes P."/>
            <person name="Kalamorz F."/>
            <person name="Cook G."/>
            <person name="van Loosdrecht M."/>
            <person name="McMillan D."/>
        </authorList>
    </citation>
    <scope>NUCLEOTIDE SEQUENCE</scope>
    <source>
        <strain evidence="8">TA2.A1</strain>
    </source>
</reference>
<accession>F5L3X6</accession>
<dbReference type="OrthoDB" id="9792278at2"/>
<dbReference type="Gene3D" id="3.40.50.1580">
    <property type="entry name" value="Nucleoside phosphorylase domain"/>
    <property type="match status" value="1"/>
</dbReference>
<feature type="domain" description="Nucleoside phosphorylase" evidence="6">
    <location>
        <begin position="5"/>
        <end position="230"/>
    </location>
</feature>
<dbReference type="GO" id="GO:0008930">
    <property type="term" value="F:methylthioadenosine nucleosidase activity"/>
    <property type="evidence" value="ECO:0007669"/>
    <property type="project" value="InterPro"/>
</dbReference>
<dbReference type="NCBIfam" id="NF004079">
    <property type="entry name" value="PRK05584.1"/>
    <property type="match status" value="1"/>
</dbReference>
<keyword evidence="3" id="KW-0028">Amino-acid biosynthesis</keyword>
<dbReference type="InterPro" id="IPR010049">
    <property type="entry name" value="MTA_SAH_Nsdase"/>
</dbReference>
<reference evidence="7 9" key="1">
    <citation type="journal article" date="2011" name="J. Bacteriol.">
        <title>Draft genome sequence of the thermoalkaliphilic Caldalkalibacillus thermarum strain TA2.A1.</title>
        <authorList>
            <person name="Kalamorz F."/>
            <person name="Keis S."/>
            <person name="McMillan D.G."/>
            <person name="Olsson K."/>
            <person name="Stanton J.A."/>
            <person name="Stockwell P."/>
            <person name="Black M.A."/>
            <person name="Klingeman D.M."/>
            <person name="Land M.L."/>
            <person name="Han C.S."/>
            <person name="Martin S.L."/>
            <person name="Becher S.A."/>
            <person name="Peddie C.J."/>
            <person name="Morgan H.W."/>
            <person name="Matthies D."/>
            <person name="Preiss L."/>
            <person name="Meier T."/>
            <person name="Brown S.D."/>
            <person name="Cook G.M."/>
        </authorList>
    </citation>
    <scope>NUCLEOTIDE SEQUENCE [LARGE SCALE GENOMIC DNA]</scope>
    <source>
        <strain evidence="7 9">TA2.A1</strain>
    </source>
</reference>
<keyword evidence="10" id="KW-1185">Reference proteome</keyword>
<dbReference type="PANTHER" id="PTHR46832:SF1">
    <property type="entry name" value="5'-METHYLTHIOADENOSINE_S-ADENOSYLHOMOCYSTEINE NUCLEOSIDASE"/>
    <property type="match status" value="1"/>
</dbReference>
<dbReference type="UniPathway" id="UPA00904">
    <property type="reaction ID" value="UER00871"/>
</dbReference>
<dbReference type="RefSeq" id="WP_007502736.1">
    <property type="nucleotide sequence ID" value="NZ_AFCE01000064.1"/>
</dbReference>
<comment type="pathway">
    <text evidence="1">Amino-acid biosynthesis; L-methionine biosynthesis via salvage pathway; S-methyl-5-thio-alpha-D-ribose 1-phosphate from S-methyl-5'-thioadenosine (hydrolase route): step 1/2.</text>
</comment>
<dbReference type="SUPFAM" id="SSF53167">
    <property type="entry name" value="Purine and uridine phosphorylases"/>
    <property type="match status" value="1"/>
</dbReference>
<evidence type="ECO:0000259" key="6">
    <source>
        <dbReference type="Pfam" id="PF01048"/>
    </source>
</evidence>
<dbReference type="KEGG" id="cthu:HUR95_07510"/>
<dbReference type="EC" id="3.2.2.9" evidence="2"/>
<dbReference type="Proteomes" id="UP000825179">
    <property type="component" value="Chromosome"/>
</dbReference>
<dbReference type="eggNOG" id="COG0775">
    <property type="taxonomic scope" value="Bacteria"/>
</dbReference>